<reference evidence="1" key="1">
    <citation type="journal article" date="2020" name="Nature">
        <title>Giant virus diversity and host interactions through global metagenomics.</title>
        <authorList>
            <person name="Schulz F."/>
            <person name="Roux S."/>
            <person name="Paez-Espino D."/>
            <person name="Jungbluth S."/>
            <person name="Walsh D.A."/>
            <person name="Denef V.J."/>
            <person name="McMahon K.D."/>
            <person name="Konstantinidis K.T."/>
            <person name="Eloe-Fadrosh E.A."/>
            <person name="Kyrpides N.C."/>
            <person name="Woyke T."/>
        </authorList>
    </citation>
    <scope>NUCLEOTIDE SEQUENCE</scope>
    <source>
        <strain evidence="1">GVMAG-M-3300009180-1</strain>
    </source>
</reference>
<dbReference type="Pfam" id="PF09612">
    <property type="entry name" value="HtrL_YibB"/>
    <property type="match status" value="1"/>
</dbReference>
<dbReference type="InterPro" id="IPR011735">
    <property type="entry name" value="WlaTC/HtrL_glycosyltransf"/>
</dbReference>
<accession>A0A6C0F612</accession>
<evidence type="ECO:0000313" key="1">
    <source>
        <dbReference type="EMBL" id="QHT35350.1"/>
    </source>
</evidence>
<name>A0A6C0F612_9ZZZZ</name>
<protein>
    <submittedName>
        <fullName evidence="1">Uncharacterized protein</fullName>
    </submittedName>
</protein>
<organism evidence="1">
    <name type="scientific">viral metagenome</name>
    <dbReference type="NCBI Taxonomy" id="1070528"/>
    <lineage>
        <taxon>unclassified sequences</taxon>
        <taxon>metagenomes</taxon>
        <taxon>organismal metagenomes</taxon>
    </lineage>
</organism>
<proteinExistence type="predicted"/>
<sequence>MCITFVSCFFHIYEKDYDTNKTLEWRIERFREIASTGIKLCVYVNPELLAMIPREYDNVIVIEMLTSHIERLCENKEFELPQQRSIEKDTKKYMCLMNAKTEFVADAIERNPWDSTHFAWIDFNVSYIFKNGEKERTLRFLKELDLYKLPDQCMMIPGCWTPYDNVHIAHVTECIFWRFCGGFFIGDANSLLKFDSLYRQNFETFLQKYNKLTWEVNFWAWLEVNSSWKPTWYKADHNDSIITNLPCANLAMVLASSNACEITHYDYPAVSLFHPSSASYLKINGEHILNTRYVNYFFNGDGSYLFYDGSRVIQNKNFCSRLVFENGTSIPADYEEMNENTIDLPRYPMYSRGVEDIRLYERNGKARYIATSVGYHTTGGNRMVVGNYDYKRRAYSDSHIIAPPTDTYCEKNWVPLPGERELFVYKWAPLEIGEIDENQQKLTIIQTHAETTRLPFFDRMKGSTQFIEHNGELIGVTHFSEDAKVRRYFHMLVVLDKTTYAPLRYSQPFVFEKFAIEFCIGFDIFDDKYRFWISRFDRDPALFEVKTHIISFVNIYAKSEETD</sequence>
<dbReference type="EMBL" id="MN739019">
    <property type="protein sequence ID" value="QHT35350.1"/>
    <property type="molecule type" value="Genomic_DNA"/>
</dbReference>
<dbReference type="AlphaFoldDB" id="A0A6C0F612"/>